<dbReference type="EMBL" id="CAJVPL010010462">
    <property type="protein sequence ID" value="CAG8681110.1"/>
    <property type="molecule type" value="Genomic_DNA"/>
</dbReference>
<comment type="caution">
    <text evidence="2">The sequence shown here is derived from an EMBL/GenBank/DDBJ whole genome shotgun (WGS) entry which is preliminary data.</text>
</comment>
<feature type="chain" id="PRO_5040494139" evidence="1">
    <location>
        <begin position="17"/>
        <end position="138"/>
    </location>
</feature>
<organism evidence="2 3">
    <name type="scientific">Ambispora gerdemannii</name>
    <dbReference type="NCBI Taxonomy" id="144530"/>
    <lineage>
        <taxon>Eukaryota</taxon>
        <taxon>Fungi</taxon>
        <taxon>Fungi incertae sedis</taxon>
        <taxon>Mucoromycota</taxon>
        <taxon>Glomeromycotina</taxon>
        <taxon>Glomeromycetes</taxon>
        <taxon>Archaeosporales</taxon>
        <taxon>Ambisporaceae</taxon>
        <taxon>Ambispora</taxon>
    </lineage>
</organism>
<evidence type="ECO:0000256" key="1">
    <source>
        <dbReference type="SAM" id="SignalP"/>
    </source>
</evidence>
<protein>
    <submittedName>
        <fullName evidence="2">12249_t:CDS:1</fullName>
    </submittedName>
</protein>
<evidence type="ECO:0000313" key="3">
    <source>
        <dbReference type="Proteomes" id="UP000789831"/>
    </source>
</evidence>
<reference evidence="2" key="1">
    <citation type="submission" date="2021-06" db="EMBL/GenBank/DDBJ databases">
        <authorList>
            <person name="Kallberg Y."/>
            <person name="Tangrot J."/>
            <person name="Rosling A."/>
        </authorList>
    </citation>
    <scope>NUCLEOTIDE SEQUENCE</scope>
    <source>
        <strain evidence="2">MT106</strain>
    </source>
</reference>
<feature type="signal peptide" evidence="1">
    <location>
        <begin position="1"/>
        <end position="16"/>
    </location>
</feature>
<gene>
    <name evidence="2" type="ORF">AGERDE_LOCUS12676</name>
</gene>
<feature type="non-terminal residue" evidence="2">
    <location>
        <position position="138"/>
    </location>
</feature>
<name>A0A9N9HE39_9GLOM</name>
<accession>A0A9N9HE39</accession>
<keyword evidence="1" id="KW-0732">Signal</keyword>
<proteinExistence type="predicted"/>
<sequence>MFLGLWTDILLGRVFAGSQTTSTAIFVDLLGHYNIWICWTLQKVPGLFWLGSSCFIWETETKGVKIALRSALATEPEVRIVVFVGFRFNVEQMLASLTSDGADFSVEENDLVQGFEFFTLGTVDFEEVGREHRGGAKG</sequence>
<dbReference type="Proteomes" id="UP000789831">
    <property type="component" value="Unassembled WGS sequence"/>
</dbReference>
<dbReference type="AlphaFoldDB" id="A0A9N9HE39"/>
<keyword evidence="3" id="KW-1185">Reference proteome</keyword>
<evidence type="ECO:0000313" key="2">
    <source>
        <dbReference type="EMBL" id="CAG8681110.1"/>
    </source>
</evidence>